<dbReference type="GO" id="GO:0016020">
    <property type="term" value="C:membrane"/>
    <property type="evidence" value="ECO:0007669"/>
    <property type="project" value="UniProtKB-SubCell"/>
</dbReference>
<feature type="transmembrane region" description="Helical" evidence="7">
    <location>
        <begin position="207"/>
        <end position="227"/>
    </location>
</feature>
<evidence type="ECO:0000256" key="2">
    <source>
        <dbReference type="ARBA" id="ARBA00004141"/>
    </source>
</evidence>
<evidence type="ECO:0000313" key="8">
    <source>
        <dbReference type="EMBL" id="ABR17845.1"/>
    </source>
</evidence>
<evidence type="ECO:0000256" key="4">
    <source>
        <dbReference type="ARBA" id="ARBA00022692"/>
    </source>
</evidence>
<feature type="transmembrane region" description="Helical" evidence="7">
    <location>
        <begin position="345"/>
        <end position="372"/>
    </location>
</feature>
<dbReference type="Gene3D" id="1.20.1530.20">
    <property type="match status" value="1"/>
</dbReference>
<feature type="transmembrane region" description="Helical" evidence="7">
    <location>
        <begin position="234"/>
        <end position="254"/>
    </location>
</feature>
<evidence type="ECO:0000256" key="3">
    <source>
        <dbReference type="ARBA" id="ARBA00006528"/>
    </source>
</evidence>
<keyword evidence="5 7" id="KW-1133">Transmembrane helix</keyword>
<feature type="transmembrane region" description="Helical" evidence="7">
    <location>
        <begin position="299"/>
        <end position="325"/>
    </location>
</feature>
<evidence type="ECO:0000256" key="1">
    <source>
        <dbReference type="ARBA" id="ARBA00004119"/>
    </source>
</evidence>
<feature type="transmembrane region" description="Helical" evidence="7">
    <location>
        <begin position="117"/>
        <end position="138"/>
    </location>
</feature>
<feature type="transmembrane region" description="Helical" evidence="7">
    <location>
        <begin position="175"/>
        <end position="195"/>
    </location>
</feature>
<comment type="similarity">
    <text evidence="3">Belongs to the bile acid:sodium symporter (BASS) (TC 2.A.28) family.</text>
</comment>
<dbReference type="PANTHER" id="PTHR10361:SF66">
    <property type="entry name" value="OS12G0170300 PROTEIN"/>
    <property type="match status" value="1"/>
</dbReference>
<dbReference type="AlphaFoldDB" id="B8LQB5"/>
<organism evidence="8">
    <name type="scientific">Picea sitchensis</name>
    <name type="common">Sitka spruce</name>
    <name type="synonym">Pinus sitchensis</name>
    <dbReference type="NCBI Taxonomy" id="3332"/>
    <lineage>
        <taxon>Eukaryota</taxon>
        <taxon>Viridiplantae</taxon>
        <taxon>Streptophyta</taxon>
        <taxon>Embryophyta</taxon>
        <taxon>Tracheophyta</taxon>
        <taxon>Spermatophyta</taxon>
        <taxon>Pinopsida</taxon>
        <taxon>Pinidae</taxon>
        <taxon>Conifers I</taxon>
        <taxon>Pinales</taxon>
        <taxon>Pinaceae</taxon>
        <taxon>Picea</taxon>
    </lineage>
</organism>
<dbReference type="EMBL" id="EF678055">
    <property type="protein sequence ID" value="ABR17845.1"/>
    <property type="molecule type" value="mRNA"/>
</dbReference>
<evidence type="ECO:0000256" key="7">
    <source>
        <dbReference type="SAM" id="Phobius"/>
    </source>
</evidence>
<reference evidence="8" key="1">
    <citation type="submission" date="2007-06" db="EMBL/GenBank/DDBJ databases">
        <title>Full length cDNA sequences from Sitka Spruce (Picea sitchensis).</title>
        <authorList>
            <person name="Ralph S.G."/>
            <person name="Chun H.E."/>
            <person name="Liao N."/>
            <person name="Ali J."/>
            <person name="Reid K."/>
            <person name="Kolosova N."/>
            <person name="Cooper N."/>
            <person name="Cullis C."/>
            <person name="Jancsik S."/>
            <person name="Moore R."/>
            <person name="Mayo M."/>
            <person name="Wagner S."/>
            <person name="Holt R.A."/>
            <person name="Jones S.J.M."/>
            <person name="Marra M.A."/>
            <person name="Ritland C.E."/>
            <person name="Ritland K."/>
            <person name="Bohlmann J."/>
        </authorList>
    </citation>
    <scope>NUCLEOTIDE SEQUENCE</scope>
    <source>
        <tissue evidence="8">Bark</tissue>
    </source>
</reference>
<feature type="transmembrane region" description="Helical" evidence="7">
    <location>
        <begin position="266"/>
        <end position="287"/>
    </location>
</feature>
<name>B8LQB5_PICSI</name>
<protein>
    <submittedName>
        <fullName evidence="8">Uncharacterized protein</fullName>
    </submittedName>
</protein>
<feature type="transmembrane region" description="Helical" evidence="7">
    <location>
        <begin position="144"/>
        <end position="163"/>
    </location>
</feature>
<dbReference type="GO" id="GO:0009941">
    <property type="term" value="C:chloroplast envelope"/>
    <property type="evidence" value="ECO:0007669"/>
    <property type="project" value="UniProtKB-SubCell"/>
</dbReference>
<keyword evidence="6 7" id="KW-0472">Membrane</keyword>
<feature type="transmembrane region" description="Helical" evidence="7">
    <location>
        <begin position="404"/>
        <end position="427"/>
    </location>
</feature>
<sequence length="447" mass="46970">MVVHARFYFPSSGMIPRGGLSVIHSMNAKRPKNGHLQRVIANSRSLMDCSRSSRVSKFGISSAKEVLTSDDFKGRKMIWVYLTSSSFRARATSSEGPEEGSPGWELKEILGTATSLYPLYIVVGGLIACIKPSVFAWFVNRGPASYSLSLGAIMLAMGLTLELRDLMNVLLKRPFAVLFGCLAQYSIMPASGTILSRALGLPPELSVGLILLSCCPGGTASNVVTLIAQGDVPLSIVMTVCTTICAVFATPLLTKLLAGAYVPVDAGKLALSTLQVVVIPVLVGSFLQSSCPQVVNVLVPFSPLLAVLMSSLLACSVFSANIGLIKSVAGLSGRVDLAQILGGELTIILSSVLLLHAGGYIVGYFIAAIFGFGESQRRAISIEIGMQNSSLGVVLASTNFNSPLIAVPAAVSAVVMNIMGSSLAFAWKHIDLPEKGSREGNGKTLGL</sequence>
<evidence type="ECO:0000256" key="5">
    <source>
        <dbReference type="ARBA" id="ARBA00022989"/>
    </source>
</evidence>
<evidence type="ECO:0000256" key="6">
    <source>
        <dbReference type="ARBA" id="ARBA00023136"/>
    </source>
</evidence>
<dbReference type="InterPro" id="IPR004710">
    <property type="entry name" value="Bilac:Na_transpt"/>
</dbReference>
<dbReference type="InterPro" id="IPR038770">
    <property type="entry name" value="Na+/solute_symporter_sf"/>
</dbReference>
<dbReference type="Pfam" id="PF01758">
    <property type="entry name" value="SBF"/>
    <property type="match status" value="1"/>
</dbReference>
<comment type="subcellular location">
    <subcellularLocation>
        <location evidence="2">Membrane</location>
        <topology evidence="2">Multi-pass membrane protein</topology>
    </subcellularLocation>
    <subcellularLocation>
        <location evidence="1">Plastid</location>
        <location evidence="1">Chloroplast envelope</location>
    </subcellularLocation>
</comment>
<accession>B8LQB5</accession>
<dbReference type="InterPro" id="IPR002657">
    <property type="entry name" value="BilAc:Na_symport/Acr3"/>
</dbReference>
<keyword evidence="4 7" id="KW-0812">Transmembrane</keyword>
<dbReference type="PANTHER" id="PTHR10361">
    <property type="entry name" value="SODIUM-BILE ACID COTRANSPORTER"/>
    <property type="match status" value="1"/>
</dbReference>
<proteinExistence type="evidence at transcript level"/>